<keyword evidence="10" id="KW-0732">Signal</keyword>
<dbReference type="InterPro" id="IPR036998">
    <property type="entry name" value="Porin_LamB_sf"/>
</dbReference>
<keyword evidence="4" id="KW-1134">Transmembrane beta strand</keyword>
<evidence type="ECO:0000256" key="1">
    <source>
        <dbReference type="ARBA" id="ARBA00004571"/>
    </source>
</evidence>
<dbReference type="InterPro" id="IPR003192">
    <property type="entry name" value="Porin_LamB"/>
</dbReference>
<keyword evidence="3" id="KW-0813">Transport</keyword>
<proteinExistence type="inferred from homology"/>
<keyword evidence="5" id="KW-0812">Transmembrane</keyword>
<dbReference type="Gene3D" id="2.40.170.10">
    <property type="entry name" value="Porin, LamB type"/>
    <property type="match status" value="1"/>
</dbReference>
<dbReference type="Pfam" id="PF02264">
    <property type="entry name" value="LamB"/>
    <property type="match status" value="1"/>
</dbReference>
<comment type="similarity">
    <text evidence="2">Belongs to the porin LamB (TC 1.B.3) family.</text>
</comment>
<dbReference type="EMBL" id="FOWR01000004">
    <property type="protein sequence ID" value="SFO89722.1"/>
    <property type="molecule type" value="Genomic_DNA"/>
</dbReference>
<evidence type="ECO:0000256" key="6">
    <source>
        <dbReference type="ARBA" id="ARBA00023065"/>
    </source>
</evidence>
<keyword evidence="6" id="KW-0406">Ion transport</keyword>
<dbReference type="GO" id="GO:0009279">
    <property type="term" value="C:cell outer membrane"/>
    <property type="evidence" value="ECO:0007669"/>
    <property type="project" value="UniProtKB-SubCell"/>
</dbReference>
<reference evidence="11 12" key="1">
    <citation type="submission" date="2016-10" db="EMBL/GenBank/DDBJ databases">
        <authorList>
            <person name="de Groot N.N."/>
        </authorList>
    </citation>
    <scope>NUCLEOTIDE SEQUENCE [LARGE SCALE GENOMIC DNA]</scope>
    <source>
        <strain evidence="11 12">DSM 15893</strain>
    </source>
</reference>
<gene>
    <name evidence="11" type="ORF">SAMN03084138_00792</name>
</gene>
<dbReference type="STRING" id="1121869.SAMN03084138_00792"/>
<evidence type="ECO:0000256" key="4">
    <source>
        <dbReference type="ARBA" id="ARBA00022452"/>
    </source>
</evidence>
<sequence>MKKSKLSIAALAVAGVLSSIPAANAAIIDEVEFHGYFRAGFFASKENDFKKADIGGQKEQLGRLGLESDNDGNFGFTTITNINEDQQLRIHIGVGDTEFDDLIGYLEMDGVLPSGTLWAGKRKLAEENYIFMTDFFYTDLEGIGVGIQDFEVGDSFLDLAYISSERNISLDYGDYDDFVNTAFENGELDENFNKRFFTESQREQVVANQNNSMHTLHAAYTLGALTLHGNLKYLPDNYALDGKEWADTGYDVTAIYHMLDFFGLKGNAFSYAILQAGRGLGSGNLLGSTVTDYSSLRPGSLIQGYKVGEQGPWFGDPYSRITFREDDATSARLLLWGGYTMDNGIGFFPSVQIQYNDEGTNDDYYTNGNSLDGVHSGYNYWVSAMMRNIFPVKGNFIVQTEVGYYENVQNGGHWHQSKFTVAPTFVLSDGLSTAEIRFTATYLPSSWTTGAQNDPTVPTTDDIVFGIQADAYW</sequence>
<dbReference type="GO" id="GO:0046930">
    <property type="term" value="C:pore complex"/>
    <property type="evidence" value="ECO:0007669"/>
    <property type="project" value="UniProtKB-KW"/>
</dbReference>
<evidence type="ECO:0000256" key="3">
    <source>
        <dbReference type="ARBA" id="ARBA00022448"/>
    </source>
</evidence>
<dbReference type="GeneID" id="35872587"/>
<dbReference type="GO" id="GO:0015774">
    <property type="term" value="P:polysaccharide transport"/>
    <property type="evidence" value="ECO:0007669"/>
    <property type="project" value="TreeGrafter"/>
</dbReference>
<dbReference type="PANTHER" id="PTHR38762:SF1">
    <property type="entry name" value="CRYPTIC OUTER MEMBRANE PORIN BGLH-RELATED"/>
    <property type="match status" value="1"/>
</dbReference>
<dbReference type="RefSeq" id="WP_017015279.1">
    <property type="nucleotide sequence ID" value="NZ_FOWR01000004.1"/>
</dbReference>
<organism evidence="11 12">
    <name type="scientific">Enterovibrio norvegicus DSM 15893</name>
    <dbReference type="NCBI Taxonomy" id="1121869"/>
    <lineage>
        <taxon>Bacteria</taxon>
        <taxon>Pseudomonadati</taxon>
        <taxon>Pseudomonadota</taxon>
        <taxon>Gammaproteobacteria</taxon>
        <taxon>Vibrionales</taxon>
        <taxon>Vibrionaceae</taxon>
        <taxon>Enterovibrio</taxon>
    </lineage>
</organism>
<keyword evidence="9" id="KW-0998">Cell outer membrane</keyword>
<accession>A0A1I5KXU0</accession>
<dbReference type="SUPFAM" id="SSF56935">
    <property type="entry name" value="Porins"/>
    <property type="match status" value="1"/>
</dbReference>
<protein>
    <submittedName>
        <fullName evidence="11">Maltoporin</fullName>
    </submittedName>
</protein>
<dbReference type="GO" id="GO:0006811">
    <property type="term" value="P:monoatomic ion transport"/>
    <property type="evidence" value="ECO:0007669"/>
    <property type="project" value="UniProtKB-KW"/>
</dbReference>
<evidence type="ECO:0000256" key="8">
    <source>
        <dbReference type="ARBA" id="ARBA00023136"/>
    </source>
</evidence>
<dbReference type="OrthoDB" id="106611at2"/>
<dbReference type="PANTHER" id="PTHR38762">
    <property type="entry name" value="CRYPTIC OUTER MEMBRANE PORIN BGLH-RELATED"/>
    <property type="match status" value="1"/>
</dbReference>
<keyword evidence="8" id="KW-0472">Membrane</keyword>
<dbReference type="Proteomes" id="UP000182692">
    <property type="component" value="Unassembled WGS sequence"/>
</dbReference>
<dbReference type="InterPro" id="IPR050286">
    <property type="entry name" value="G_neg_Bact_CarbUptk_Porin"/>
</dbReference>
<evidence type="ECO:0000256" key="2">
    <source>
        <dbReference type="ARBA" id="ARBA00007055"/>
    </source>
</evidence>
<dbReference type="AlphaFoldDB" id="A0A1I5KXU0"/>
<evidence type="ECO:0000256" key="5">
    <source>
        <dbReference type="ARBA" id="ARBA00022692"/>
    </source>
</evidence>
<keyword evidence="7" id="KW-0626">Porin</keyword>
<feature type="chain" id="PRO_5010184131" evidence="10">
    <location>
        <begin position="26"/>
        <end position="473"/>
    </location>
</feature>
<dbReference type="GO" id="GO:0015144">
    <property type="term" value="F:carbohydrate transmembrane transporter activity"/>
    <property type="evidence" value="ECO:0007669"/>
    <property type="project" value="TreeGrafter"/>
</dbReference>
<evidence type="ECO:0000313" key="11">
    <source>
        <dbReference type="EMBL" id="SFO89722.1"/>
    </source>
</evidence>
<evidence type="ECO:0000256" key="10">
    <source>
        <dbReference type="SAM" id="SignalP"/>
    </source>
</evidence>
<comment type="subcellular location">
    <subcellularLocation>
        <location evidence="1">Cell outer membrane</location>
        <topology evidence="1">Multi-pass membrane protein</topology>
    </subcellularLocation>
</comment>
<evidence type="ECO:0000256" key="7">
    <source>
        <dbReference type="ARBA" id="ARBA00023114"/>
    </source>
</evidence>
<name>A0A1I5KXU0_9GAMM</name>
<evidence type="ECO:0000313" key="12">
    <source>
        <dbReference type="Proteomes" id="UP000182692"/>
    </source>
</evidence>
<feature type="signal peptide" evidence="10">
    <location>
        <begin position="1"/>
        <end position="25"/>
    </location>
</feature>
<evidence type="ECO:0000256" key="9">
    <source>
        <dbReference type="ARBA" id="ARBA00023237"/>
    </source>
</evidence>
<dbReference type="GO" id="GO:0015288">
    <property type="term" value="F:porin activity"/>
    <property type="evidence" value="ECO:0007669"/>
    <property type="project" value="UniProtKB-KW"/>
</dbReference>